<organism evidence="1 2">
    <name type="scientific">Clunio marinus</name>
    <dbReference type="NCBI Taxonomy" id="568069"/>
    <lineage>
        <taxon>Eukaryota</taxon>
        <taxon>Metazoa</taxon>
        <taxon>Ecdysozoa</taxon>
        <taxon>Arthropoda</taxon>
        <taxon>Hexapoda</taxon>
        <taxon>Insecta</taxon>
        <taxon>Pterygota</taxon>
        <taxon>Neoptera</taxon>
        <taxon>Endopterygota</taxon>
        <taxon>Diptera</taxon>
        <taxon>Nematocera</taxon>
        <taxon>Chironomoidea</taxon>
        <taxon>Chironomidae</taxon>
        <taxon>Clunio</taxon>
    </lineage>
</organism>
<proteinExistence type="predicted"/>
<dbReference type="EMBL" id="CVRI01000075">
    <property type="protein sequence ID" value="CRL08466.1"/>
    <property type="molecule type" value="Genomic_DNA"/>
</dbReference>
<name>A0A1J1J8V8_9DIPT</name>
<protein>
    <submittedName>
        <fullName evidence="1">CLUMA_CG021594, isoform A</fullName>
    </submittedName>
</protein>
<sequence length="105" mass="12586">MEIPRVLNMQGRNFNLMLKLQNKIFLTQIILTTEQLFSRQENSLSKTFNNTKEAQLAEDFHYQQESKKKKYLNERKRCFLTIKAIEWKKNFSQTNSKACFTITML</sequence>
<evidence type="ECO:0000313" key="2">
    <source>
        <dbReference type="Proteomes" id="UP000183832"/>
    </source>
</evidence>
<reference evidence="1 2" key="1">
    <citation type="submission" date="2015-04" db="EMBL/GenBank/DDBJ databases">
        <authorList>
            <person name="Syromyatnikov M.Y."/>
            <person name="Popov V.N."/>
        </authorList>
    </citation>
    <scope>NUCLEOTIDE SEQUENCE [LARGE SCALE GENOMIC DNA]</scope>
</reference>
<accession>A0A1J1J8V8</accession>
<keyword evidence="2" id="KW-1185">Reference proteome</keyword>
<gene>
    <name evidence="1" type="ORF">CLUMA_CG021594</name>
</gene>
<evidence type="ECO:0000313" key="1">
    <source>
        <dbReference type="EMBL" id="CRL08466.1"/>
    </source>
</evidence>
<dbReference type="Proteomes" id="UP000183832">
    <property type="component" value="Unassembled WGS sequence"/>
</dbReference>
<dbReference type="AlphaFoldDB" id="A0A1J1J8V8"/>